<protein>
    <recommendedName>
        <fullName evidence="5">DUF4595 domain-containing protein</fullName>
    </recommendedName>
</protein>
<dbReference type="PROSITE" id="PS51257">
    <property type="entry name" value="PROKAR_LIPOPROTEIN"/>
    <property type="match status" value="1"/>
</dbReference>
<sequence>MKKLIALFTVLAIVSCSNEEITDSEIKTNLSSIRFNDYYKNSLMYYQDMQFENEKLTTVKSSDNKHSDYTYNNQNLVSKIIDYNPSEEILLTTTFLYSDAGKITEIKQLSGPANEEILNTKFVFTHLAGKIVLTKTTENNPVESLEISLNSNNEIEKRTVFSGAYFYKYDFVNGNVEKFSQVGDNGSLSEHFISCKYTNLKNNYSYKKMLFGKEWKLNSFLNSFLNFNHSIMIDLSENLISEYTDTFVYQSSNYSVIYTTKTDYTFDNTNRMTKMTENFSTDNGGKISNNYRSEFIFNYKE</sequence>
<accession>A0A4Y7UEC4</accession>
<organism evidence="2 4">
    <name type="scientific">Flavobacterium circumlabens</name>
    <dbReference type="NCBI Taxonomy" id="2133765"/>
    <lineage>
        <taxon>Bacteria</taxon>
        <taxon>Pseudomonadati</taxon>
        <taxon>Bacteroidota</taxon>
        <taxon>Flavobacteriia</taxon>
        <taxon>Flavobacteriales</taxon>
        <taxon>Flavobacteriaceae</taxon>
        <taxon>Flavobacterium</taxon>
    </lineage>
</organism>
<evidence type="ECO:0000313" key="1">
    <source>
        <dbReference type="EMBL" id="TCN59432.1"/>
    </source>
</evidence>
<dbReference type="RefSeq" id="WP_132033292.1">
    <property type="nucleotide sequence ID" value="NZ_QWDN01000002.1"/>
</dbReference>
<gene>
    <name evidence="2" type="ORF">D0809_05925</name>
    <name evidence="1" type="ORF">EV142_10248</name>
</gene>
<comment type="caution">
    <text evidence="2">The sequence shown here is derived from an EMBL/GenBank/DDBJ whole genome shotgun (WGS) entry which is preliminary data.</text>
</comment>
<reference evidence="1" key="3">
    <citation type="submission" date="2019-03" db="EMBL/GenBank/DDBJ databases">
        <authorList>
            <person name="Whitman W."/>
            <person name="Huntemann M."/>
            <person name="Clum A."/>
            <person name="Pillay M."/>
            <person name="Palaniappan K."/>
            <person name="Varghese N."/>
            <person name="Mikhailova N."/>
            <person name="Stamatis D."/>
            <person name="Reddy T."/>
            <person name="Daum C."/>
            <person name="Shapiro N."/>
            <person name="Ivanova N."/>
            <person name="Kyrpides N."/>
            <person name="Woyke T."/>
        </authorList>
    </citation>
    <scope>NUCLEOTIDE SEQUENCE</scope>
    <source>
        <strain evidence="1">P5626</strain>
    </source>
</reference>
<name>A0A4Y7UEC4_9FLAO</name>
<reference evidence="1 3" key="1">
    <citation type="journal article" date="2015" name="Stand. Genomic Sci.">
        <title>Genomic Encyclopedia of Bacterial and Archaeal Type Strains, Phase III: the genomes of soil and plant-associated and newly described type strains.</title>
        <authorList>
            <person name="Whitman W.B."/>
            <person name="Woyke T."/>
            <person name="Klenk H.P."/>
            <person name="Zhou Y."/>
            <person name="Lilburn T.G."/>
            <person name="Beck B.J."/>
            <person name="De Vos P."/>
            <person name="Vandamme P."/>
            <person name="Eisen J.A."/>
            <person name="Garrity G."/>
            <person name="Hugenholtz P."/>
            <person name="Kyrpides N.C."/>
        </authorList>
    </citation>
    <scope>NUCLEOTIDE SEQUENCE [LARGE SCALE GENOMIC DNA]</scope>
    <source>
        <strain evidence="1 3">P5626</strain>
    </source>
</reference>
<evidence type="ECO:0000313" key="3">
    <source>
        <dbReference type="Proteomes" id="UP000295270"/>
    </source>
</evidence>
<reference evidence="2 4" key="2">
    <citation type="journal article" date="2018" name="Syst. Appl. Microbiol.">
        <title>Flavobacterium circumlabens sp. nov. and Flavobacterium cupreum sp. nov., two psychrotrophic species isolated from Antarctic environmental samples.</title>
        <authorList>
            <person name="Kralova S."/>
            <person name="Busse H.J."/>
            <person name="Svec P."/>
            <person name="Maslanova I."/>
            <person name="Stankova E."/>
            <person name="Bartak M."/>
            <person name="Sedlacek I."/>
        </authorList>
    </citation>
    <scope>NUCLEOTIDE SEQUENCE [LARGE SCALE GENOMIC DNA]</scope>
    <source>
        <strain evidence="2 4">CCM 8828</strain>
    </source>
</reference>
<dbReference type="Proteomes" id="UP000298340">
    <property type="component" value="Unassembled WGS sequence"/>
</dbReference>
<dbReference type="OrthoDB" id="1334201at2"/>
<proteinExistence type="predicted"/>
<dbReference type="Gene3D" id="2.180.10.10">
    <property type="entry name" value="RHS repeat-associated core"/>
    <property type="match status" value="1"/>
</dbReference>
<keyword evidence="3" id="KW-1185">Reference proteome</keyword>
<evidence type="ECO:0008006" key="5">
    <source>
        <dbReference type="Google" id="ProtNLM"/>
    </source>
</evidence>
<dbReference type="EMBL" id="SLWA01000002">
    <property type="protein sequence ID" value="TCN59432.1"/>
    <property type="molecule type" value="Genomic_DNA"/>
</dbReference>
<dbReference type="Proteomes" id="UP000295270">
    <property type="component" value="Unassembled WGS sequence"/>
</dbReference>
<evidence type="ECO:0000313" key="4">
    <source>
        <dbReference type="Proteomes" id="UP000298340"/>
    </source>
</evidence>
<dbReference type="AlphaFoldDB" id="A0A4Y7UEC4"/>
<evidence type="ECO:0000313" key="2">
    <source>
        <dbReference type="EMBL" id="TEB44736.1"/>
    </source>
</evidence>
<dbReference type="EMBL" id="QWDN01000002">
    <property type="protein sequence ID" value="TEB44736.1"/>
    <property type="molecule type" value="Genomic_DNA"/>
</dbReference>